<keyword evidence="2" id="KW-0472">Membrane</keyword>
<sequence length="782" mass="85782">MSTELTAAQRRARRARVLRSILPGLATILVVAVIIWTFTAFTIVFPESGVWERILSTLVGFSGGYIPPGIPAPQYDTGLDAIPTTMVAIPLTVAFGITLFAAASLVIVMTRRARNAVRVWFARPRLTVIGSGTTATAIVQSAATHRIRTVLVSTSEDTPAAAAAYGAVPVLTVPNFDAPETSAGLTRLARRAHNVVIATDSASENLRIRKSLARHRDSLHLDEFRSLLAVVQDPQLAGALRPTELGSAFPDEDVTCPSENVAERVCHLIDEVTTGPRLIFVNDEEDVATHYDEVLIEIVDVELTPYDSESWFRLAETIRLWATRLSWGRVFLRGDERTDGLFNPIVPIRVLGPDESLPPAADRERVFGIRIYAGSPTATVTQMLDDQLTAPQDRAGLTILVADQETARAAGADDSEGAVAVVDPVTVGLDANLVVDAVTLQWARMFDQTHKFMFAGDYSVVAWEPGAPLGDTVSEAAEAAVRRLRAQGAATEEEIAAARHKVRKGVSGRYSSYSAVKNMLTFLDQHGYELVRCPRDLTNPPVAPDFPDDVVNQIAAAEHEDWRVRTWVDHSRLTRLQRFLRRPAPVEHTKTYSNSGVDKLAFDELDTPTANYNRRIVTETYPAIAAAAGYAIVPRNTSPFPSTDSDDSATWWTYPRRPTKMVRAARRDEAWAWKTTDGQTLHGDAGDWRVTELNGSNERSVAADKFPHLYRPVDGHPELFYRMGSVVARRAIPGEVVVSDEGEATACPGNWLVQGELGERWLVPGLHFSGNYLSRGPNSEEQ</sequence>
<keyword evidence="1" id="KW-0175">Coiled coil</keyword>
<keyword evidence="2" id="KW-1133">Transmembrane helix</keyword>
<name>A0ABP8ZK71_9ACTN</name>
<evidence type="ECO:0000313" key="3">
    <source>
        <dbReference type="EMBL" id="GAA4758306.1"/>
    </source>
</evidence>
<evidence type="ECO:0000256" key="2">
    <source>
        <dbReference type="SAM" id="Phobius"/>
    </source>
</evidence>
<proteinExistence type="predicted"/>
<organism evidence="3 4">
    <name type="scientific">Gordonia alkaliphila</name>
    <dbReference type="NCBI Taxonomy" id="1053547"/>
    <lineage>
        <taxon>Bacteria</taxon>
        <taxon>Bacillati</taxon>
        <taxon>Actinomycetota</taxon>
        <taxon>Actinomycetes</taxon>
        <taxon>Mycobacteriales</taxon>
        <taxon>Gordoniaceae</taxon>
        <taxon>Gordonia</taxon>
    </lineage>
</organism>
<comment type="caution">
    <text evidence="3">The sequence shown here is derived from an EMBL/GenBank/DDBJ whole genome shotgun (WGS) entry which is preliminary data.</text>
</comment>
<evidence type="ECO:0000256" key="1">
    <source>
        <dbReference type="SAM" id="Coils"/>
    </source>
</evidence>
<dbReference type="RefSeq" id="WP_345314372.1">
    <property type="nucleotide sequence ID" value="NZ_BAABIE010000022.1"/>
</dbReference>
<dbReference type="Proteomes" id="UP001500822">
    <property type="component" value="Unassembled WGS sequence"/>
</dbReference>
<evidence type="ECO:0000313" key="4">
    <source>
        <dbReference type="Proteomes" id="UP001500822"/>
    </source>
</evidence>
<dbReference type="EMBL" id="BAABIE010000022">
    <property type="protein sequence ID" value="GAA4758306.1"/>
    <property type="molecule type" value="Genomic_DNA"/>
</dbReference>
<feature type="coiled-coil region" evidence="1">
    <location>
        <begin position="474"/>
        <end position="501"/>
    </location>
</feature>
<feature type="transmembrane region" description="Helical" evidence="2">
    <location>
        <begin position="87"/>
        <end position="108"/>
    </location>
</feature>
<feature type="transmembrane region" description="Helical" evidence="2">
    <location>
        <begin position="21"/>
        <end position="45"/>
    </location>
</feature>
<accession>A0ABP8ZK71</accession>
<keyword evidence="2" id="KW-0812">Transmembrane</keyword>
<protein>
    <submittedName>
        <fullName evidence="3">Uncharacterized protein</fullName>
    </submittedName>
</protein>
<reference evidence="4" key="1">
    <citation type="journal article" date="2019" name="Int. J. Syst. Evol. Microbiol.">
        <title>The Global Catalogue of Microorganisms (GCM) 10K type strain sequencing project: providing services to taxonomists for standard genome sequencing and annotation.</title>
        <authorList>
            <consortium name="The Broad Institute Genomics Platform"/>
            <consortium name="The Broad Institute Genome Sequencing Center for Infectious Disease"/>
            <person name="Wu L."/>
            <person name="Ma J."/>
        </authorList>
    </citation>
    <scope>NUCLEOTIDE SEQUENCE [LARGE SCALE GENOMIC DNA]</scope>
    <source>
        <strain evidence="4">JCM 18077</strain>
    </source>
</reference>
<gene>
    <name evidence="3" type="ORF">GCM10023217_33440</name>
</gene>
<keyword evidence="4" id="KW-1185">Reference proteome</keyword>